<feature type="region of interest" description="Disordered" evidence="7">
    <location>
        <begin position="206"/>
        <end position="232"/>
    </location>
</feature>
<dbReference type="Proteomes" id="UP000054011">
    <property type="component" value="Unassembled WGS sequence"/>
</dbReference>
<evidence type="ECO:0000313" key="11">
    <source>
        <dbReference type="Proteomes" id="UP000054011"/>
    </source>
</evidence>
<evidence type="ECO:0000256" key="4">
    <source>
        <dbReference type="ARBA" id="ARBA00022692"/>
    </source>
</evidence>
<evidence type="ECO:0000256" key="8">
    <source>
        <dbReference type="SAM" id="Phobius"/>
    </source>
</evidence>
<dbReference type="RefSeq" id="WP_058941256.1">
    <property type="nucleotide sequence ID" value="NZ_LNSV01000011.1"/>
</dbReference>
<feature type="domain" description="VTT" evidence="9">
    <location>
        <begin position="32"/>
        <end position="161"/>
    </location>
</feature>
<dbReference type="InterPro" id="IPR051311">
    <property type="entry name" value="DedA_domain"/>
</dbReference>
<comment type="caution">
    <text evidence="10">The sequence shown here is derived from an EMBL/GenBank/DDBJ whole genome shotgun (WGS) entry which is preliminary data.</text>
</comment>
<dbReference type="EMBL" id="LNSV01000011">
    <property type="protein sequence ID" value="KUH39491.1"/>
    <property type="molecule type" value="Genomic_DNA"/>
</dbReference>
<feature type="compositionally biased region" description="Low complexity" evidence="7">
    <location>
        <begin position="220"/>
        <end position="232"/>
    </location>
</feature>
<evidence type="ECO:0000256" key="5">
    <source>
        <dbReference type="ARBA" id="ARBA00022989"/>
    </source>
</evidence>
<feature type="transmembrane region" description="Helical" evidence="8">
    <location>
        <begin position="54"/>
        <end position="75"/>
    </location>
</feature>
<comment type="similarity">
    <text evidence="2">Belongs to the DedA family.</text>
</comment>
<feature type="transmembrane region" description="Helical" evidence="8">
    <location>
        <begin position="139"/>
        <end position="162"/>
    </location>
</feature>
<evidence type="ECO:0000313" key="10">
    <source>
        <dbReference type="EMBL" id="KUH39491.1"/>
    </source>
</evidence>
<keyword evidence="3" id="KW-1003">Cell membrane</keyword>
<evidence type="ECO:0000259" key="9">
    <source>
        <dbReference type="Pfam" id="PF09335"/>
    </source>
</evidence>
<reference evidence="10 11" key="1">
    <citation type="submission" date="2015-11" db="EMBL/GenBank/DDBJ databases">
        <title>Genome-wide analysis reveals the secondary metabolome in Streptomyces kanasensis ZX01.</title>
        <authorList>
            <person name="Zhang G."/>
            <person name="Han L."/>
            <person name="Feng J."/>
            <person name="Zhang X."/>
        </authorList>
    </citation>
    <scope>NUCLEOTIDE SEQUENCE [LARGE SCALE GENOMIC DNA]</scope>
    <source>
        <strain evidence="10 11">ZX01</strain>
    </source>
</reference>
<dbReference type="OrthoDB" id="9813426at2"/>
<evidence type="ECO:0000256" key="6">
    <source>
        <dbReference type="ARBA" id="ARBA00023136"/>
    </source>
</evidence>
<accession>A0A100Y881</accession>
<keyword evidence="11" id="KW-1185">Reference proteome</keyword>
<gene>
    <name evidence="10" type="ORF">ATE80_06975</name>
</gene>
<name>A0A100Y881_9ACTN</name>
<dbReference type="InterPro" id="IPR032816">
    <property type="entry name" value="VTT_dom"/>
</dbReference>
<keyword evidence="5 8" id="KW-1133">Transmembrane helix</keyword>
<evidence type="ECO:0000256" key="2">
    <source>
        <dbReference type="ARBA" id="ARBA00010792"/>
    </source>
</evidence>
<proteinExistence type="inferred from homology"/>
<dbReference type="AlphaFoldDB" id="A0A100Y881"/>
<evidence type="ECO:0000256" key="7">
    <source>
        <dbReference type="SAM" id="MobiDB-lite"/>
    </source>
</evidence>
<dbReference type="Pfam" id="PF09335">
    <property type="entry name" value="VTT_dom"/>
    <property type="match status" value="1"/>
</dbReference>
<evidence type="ECO:0000256" key="1">
    <source>
        <dbReference type="ARBA" id="ARBA00004651"/>
    </source>
</evidence>
<dbReference type="GO" id="GO:0005886">
    <property type="term" value="C:plasma membrane"/>
    <property type="evidence" value="ECO:0007669"/>
    <property type="project" value="UniProtKB-SubCell"/>
</dbReference>
<comment type="subcellular location">
    <subcellularLocation>
        <location evidence="1">Cell membrane</location>
        <topology evidence="1">Multi-pass membrane protein</topology>
    </subcellularLocation>
</comment>
<evidence type="ECO:0000256" key="3">
    <source>
        <dbReference type="ARBA" id="ARBA00022475"/>
    </source>
</evidence>
<dbReference type="PANTHER" id="PTHR42709:SF6">
    <property type="entry name" value="UNDECAPRENYL PHOSPHATE TRANSPORTER A"/>
    <property type="match status" value="1"/>
</dbReference>
<dbReference type="PANTHER" id="PTHR42709">
    <property type="entry name" value="ALKALINE PHOSPHATASE LIKE PROTEIN"/>
    <property type="match status" value="1"/>
</dbReference>
<feature type="transmembrane region" description="Helical" evidence="8">
    <location>
        <begin position="109"/>
        <end position="127"/>
    </location>
</feature>
<keyword evidence="4 8" id="KW-0812">Transmembrane</keyword>
<keyword evidence="6 8" id="KW-0472">Membrane</keyword>
<protein>
    <recommendedName>
        <fullName evidence="9">VTT domain-containing protein</fullName>
    </recommendedName>
</protein>
<sequence length="232" mass="24510">MHVQEWLETVPAVSIYILVGVVIGLESLGIPLPGEIVLVSSALLASQHGEIDPYVLGACATAGAIIGDSIGYAIGRKGGRPLLAWLGGKFPRHFSETNIAMAERSFEKWGMWAVFFGRFVALLRIFAGPLAGVLRMPYWKFLVANVFGGILWAGGTTAVVYSVGVVAEAWLKRFSWLGLVLAVAVGLTSMLVLRSRAKKAAARSEAERDAAAAGRPHQDPVPAAVAATAAAD</sequence>
<organism evidence="10 11">
    <name type="scientific">Streptomyces kanasensis</name>
    <dbReference type="NCBI Taxonomy" id="936756"/>
    <lineage>
        <taxon>Bacteria</taxon>
        <taxon>Bacillati</taxon>
        <taxon>Actinomycetota</taxon>
        <taxon>Actinomycetes</taxon>
        <taxon>Kitasatosporales</taxon>
        <taxon>Streptomycetaceae</taxon>
        <taxon>Streptomyces</taxon>
    </lineage>
</organism>
<feature type="transmembrane region" description="Helical" evidence="8">
    <location>
        <begin position="174"/>
        <end position="193"/>
    </location>
</feature>
<dbReference type="STRING" id="936756.ATE80_06975"/>
<feature type="transmembrane region" description="Helical" evidence="8">
    <location>
        <begin position="12"/>
        <end position="33"/>
    </location>
</feature>